<gene>
    <name evidence="6" type="ORF">DDR33_12845</name>
</gene>
<dbReference type="SUPFAM" id="SSF53686">
    <property type="entry name" value="Tryptophan synthase beta subunit-like PLP-dependent enzymes"/>
    <property type="match status" value="1"/>
</dbReference>
<dbReference type="Pfam" id="PF00291">
    <property type="entry name" value="PALP"/>
    <property type="match status" value="1"/>
</dbReference>
<dbReference type="CDD" id="cd01561">
    <property type="entry name" value="CBS_like"/>
    <property type="match status" value="1"/>
</dbReference>
<evidence type="ECO:0000256" key="4">
    <source>
        <dbReference type="PROSITE-ProRule" id="PRU00703"/>
    </source>
</evidence>
<dbReference type="InterPro" id="IPR050214">
    <property type="entry name" value="Cys_Synth/Cystath_Beta-Synth"/>
</dbReference>
<comment type="similarity">
    <text evidence="2">Belongs to the cysteine synthase/cystathionine beta-synthase family.</text>
</comment>
<dbReference type="FunFam" id="3.40.50.1100:FF:000003">
    <property type="entry name" value="Cystathionine beta-synthase"/>
    <property type="match status" value="1"/>
</dbReference>
<dbReference type="Gene3D" id="3.40.50.1100">
    <property type="match status" value="2"/>
</dbReference>
<feature type="domain" description="CBS" evidence="5">
    <location>
        <begin position="338"/>
        <end position="396"/>
    </location>
</feature>
<proteinExistence type="inferred from homology"/>
<dbReference type="PROSITE" id="PS00901">
    <property type="entry name" value="CYS_SYNTHASE"/>
    <property type="match status" value="1"/>
</dbReference>
<dbReference type="EMBL" id="QEAS01000010">
    <property type="protein sequence ID" value="PWG80088.1"/>
    <property type="molecule type" value="Genomic_DNA"/>
</dbReference>
<evidence type="ECO:0000256" key="2">
    <source>
        <dbReference type="ARBA" id="ARBA00007103"/>
    </source>
</evidence>
<evidence type="ECO:0000313" key="6">
    <source>
        <dbReference type="EMBL" id="PWG80088.1"/>
    </source>
</evidence>
<protein>
    <submittedName>
        <fullName evidence="6">Cystathionine beta-synthase</fullName>
    </submittedName>
</protein>
<organism evidence="6 7">
    <name type="scientific">Pararcticibacter amylolyticus</name>
    <dbReference type="NCBI Taxonomy" id="2173175"/>
    <lineage>
        <taxon>Bacteria</taxon>
        <taxon>Pseudomonadati</taxon>
        <taxon>Bacteroidota</taxon>
        <taxon>Sphingobacteriia</taxon>
        <taxon>Sphingobacteriales</taxon>
        <taxon>Sphingobacteriaceae</taxon>
        <taxon>Pararcticibacter</taxon>
    </lineage>
</organism>
<dbReference type="SMART" id="SM00116">
    <property type="entry name" value="CBS"/>
    <property type="match status" value="2"/>
</dbReference>
<dbReference type="PROSITE" id="PS51371">
    <property type="entry name" value="CBS"/>
    <property type="match status" value="1"/>
</dbReference>
<comment type="cofactor">
    <cofactor evidence="1">
        <name>pyridoxal 5'-phosphate</name>
        <dbReference type="ChEBI" id="CHEBI:597326"/>
    </cofactor>
</comment>
<keyword evidence="3" id="KW-0663">Pyridoxal phosphate</keyword>
<dbReference type="InterPro" id="IPR046342">
    <property type="entry name" value="CBS_dom_sf"/>
</dbReference>
<dbReference type="InterPro" id="IPR036052">
    <property type="entry name" value="TrpB-like_PALP_sf"/>
</dbReference>
<dbReference type="InterPro" id="IPR001926">
    <property type="entry name" value="TrpB-like_PALP"/>
</dbReference>
<name>A0A2U2PFA4_9SPHI</name>
<accession>A0A2U2PFA4</accession>
<dbReference type="GO" id="GO:0006535">
    <property type="term" value="P:cysteine biosynthetic process from serine"/>
    <property type="evidence" value="ECO:0007669"/>
    <property type="project" value="InterPro"/>
</dbReference>
<keyword evidence="7" id="KW-1185">Reference proteome</keyword>
<dbReference type="GO" id="GO:0016765">
    <property type="term" value="F:transferase activity, transferring alkyl or aryl (other than methyl) groups"/>
    <property type="evidence" value="ECO:0007669"/>
    <property type="project" value="UniProtKB-ARBA"/>
</dbReference>
<keyword evidence="4" id="KW-0129">CBS domain</keyword>
<dbReference type="Pfam" id="PF00571">
    <property type="entry name" value="CBS"/>
    <property type="match status" value="2"/>
</dbReference>
<reference evidence="6 7" key="1">
    <citation type="submission" date="2018-04" db="EMBL/GenBank/DDBJ databases">
        <title>Pedobacter chongqingensis sp. nov., isolated from a rottenly hemp rope.</title>
        <authorList>
            <person name="Cai Y."/>
        </authorList>
    </citation>
    <scope>NUCLEOTIDE SEQUENCE [LARGE SCALE GENOMIC DNA]</scope>
    <source>
        <strain evidence="6 7">FJ4-8</strain>
    </source>
</reference>
<dbReference type="SUPFAM" id="SSF54631">
    <property type="entry name" value="CBS-domain pair"/>
    <property type="match status" value="1"/>
</dbReference>
<dbReference type="Gene3D" id="3.10.580.10">
    <property type="entry name" value="CBS-domain"/>
    <property type="match status" value="1"/>
</dbReference>
<comment type="caution">
    <text evidence="6">The sequence shown here is derived from an EMBL/GenBank/DDBJ whole genome shotgun (WGS) entry which is preliminary data.</text>
</comment>
<dbReference type="RefSeq" id="WP_109416205.1">
    <property type="nucleotide sequence ID" value="NZ_QEAS01000010.1"/>
</dbReference>
<dbReference type="AlphaFoldDB" id="A0A2U2PFA4"/>
<dbReference type="InterPro" id="IPR000644">
    <property type="entry name" value="CBS_dom"/>
</dbReference>
<dbReference type="Proteomes" id="UP000245647">
    <property type="component" value="Unassembled WGS sequence"/>
</dbReference>
<evidence type="ECO:0000256" key="1">
    <source>
        <dbReference type="ARBA" id="ARBA00001933"/>
    </source>
</evidence>
<dbReference type="OrthoDB" id="9808024at2"/>
<evidence type="ECO:0000256" key="3">
    <source>
        <dbReference type="ARBA" id="ARBA00022898"/>
    </source>
</evidence>
<evidence type="ECO:0000259" key="5">
    <source>
        <dbReference type="PROSITE" id="PS51371"/>
    </source>
</evidence>
<sequence>MWYNNILETIGNTPLVKLNRITKDIKATVLAKIETVNPGNSIKDRMALQMIEDAEREGLLKPGGTIIEGTSGNTGMGLAIAAVIKGYKCIFTTTDKQSKEKIDALRAFGAEVIVCPTNVEPEDPRSYYSVSSRLQKEVPNSWKANQYDNLSNSKANYLKTGPEIWAQTEGKITHFVAGVGTGGTISGAGKYLKEKNPDIKIWGIDTYGSVFKKYKETGLFDKDEIYPYITEGIGEDFLPQNVDFAVVDHFEKVTDKDAALMTREIARKEGIFAGNSTGATIAGLLQMKDQLKEDDVVVIVVHDHGTRYLAKMYNEDWLRERGFLKDEKLTARAILSGREPQEIVTIDADKTVLEAINAIKILNISQIPVTQMSKVVGKITESDILSSLLENPSLKSAKVQDIMTKPFPFVDLNTSIDKISSLINKDNTAVLVEDDYGKLEIITQFDIISAMSV</sequence>
<dbReference type="InterPro" id="IPR001216">
    <property type="entry name" value="P-phosphate_BS"/>
</dbReference>
<dbReference type="PANTHER" id="PTHR10314">
    <property type="entry name" value="CYSTATHIONINE BETA-SYNTHASE"/>
    <property type="match status" value="1"/>
</dbReference>
<dbReference type="FunFam" id="3.40.50.1100:FF:000118">
    <property type="entry name" value="Related to CYS4-cystathionine beta-synthase"/>
    <property type="match status" value="1"/>
</dbReference>
<evidence type="ECO:0000313" key="7">
    <source>
        <dbReference type="Proteomes" id="UP000245647"/>
    </source>
</evidence>